<proteinExistence type="predicted"/>
<name>A0A5S9PG73_9GAMM</name>
<reference evidence="1 2" key="1">
    <citation type="submission" date="2019-11" db="EMBL/GenBank/DDBJ databases">
        <authorList>
            <person name="Holert J."/>
        </authorList>
    </citation>
    <scope>NUCLEOTIDE SEQUENCE [LARGE SCALE GENOMIC DNA]</scope>
    <source>
        <strain evidence="1">SB11_3</strain>
    </source>
</reference>
<keyword evidence="2" id="KW-1185">Reference proteome</keyword>
<dbReference type="InterPro" id="IPR029068">
    <property type="entry name" value="Glyas_Bleomycin-R_OHBP_Dase"/>
</dbReference>
<dbReference type="OrthoDB" id="1986818at2"/>
<dbReference type="Proteomes" id="UP000441399">
    <property type="component" value="Unassembled WGS sequence"/>
</dbReference>
<dbReference type="EMBL" id="CACSIO010000009">
    <property type="protein sequence ID" value="CAA0103008.1"/>
    <property type="molecule type" value="Genomic_DNA"/>
</dbReference>
<sequence>MQRMTFHHIGIPTSEQLPDSDYSEALKFHASGYFESPYAIEWMHFDDDNALPDIIKRIPHVAFVVDDLEAAIEGKNIVLAPESPCDGVTVAFILDGRNLIELMHFDKPEQDVWPHPDKFMI</sequence>
<evidence type="ECO:0000313" key="1">
    <source>
        <dbReference type="EMBL" id="CAA0103008.1"/>
    </source>
</evidence>
<evidence type="ECO:0000313" key="2">
    <source>
        <dbReference type="Proteomes" id="UP000441399"/>
    </source>
</evidence>
<gene>
    <name evidence="1" type="ORF">OPDIPICF_04503</name>
</gene>
<dbReference type="SUPFAM" id="SSF54593">
    <property type="entry name" value="Glyoxalase/Bleomycin resistance protein/Dihydroxybiphenyl dioxygenase"/>
    <property type="match status" value="1"/>
</dbReference>
<evidence type="ECO:0008006" key="3">
    <source>
        <dbReference type="Google" id="ProtNLM"/>
    </source>
</evidence>
<dbReference type="AlphaFoldDB" id="A0A5S9PG73"/>
<organism evidence="1 2">
    <name type="scientific">BD1-7 clade bacterium</name>
    <dbReference type="NCBI Taxonomy" id="2029982"/>
    <lineage>
        <taxon>Bacteria</taxon>
        <taxon>Pseudomonadati</taxon>
        <taxon>Pseudomonadota</taxon>
        <taxon>Gammaproteobacteria</taxon>
        <taxon>Cellvibrionales</taxon>
        <taxon>Spongiibacteraceae</taxon>
        <taxon>BD1-7 clade</taxon>
    </lineage>
</organism>
<accession>A0A5S9PG73</accession>
<protein>
    <recommendedName>
        <fullName evidence="3">VOC domain-containing protein</fullName>
    </recommendedName>
</protein>